<dbReference type="InterPro" id="IPR001611">
    <property type="entry name" value="Leu-rich_rpt"/>
</dbReference>
<evidence type="ECO:0000313" key="1">
    <source>
        <dbReference type="EMBL" id="QHS89805.1"/>
    </source>
</evidence>
<dbReference type="AlphaFoldDB" id="A0A6C0BC07"/>
<dbReference type="Gene3D" id="3.80.10.10">
    <property type="entry name" value="Ribonuclease Inhibitor"/>
    <property type="match status" value="1"/>
</dbReference>
<dbReference type="SUPFAM" id="SSF52075">
    <property type="entry name" value="Outer arm dynein light chain 1"/>
    <property type="match status" value="1"/>
</dbReference>
<reference evidence="1" key="1">
    <citation type="journal article" date="2020" name="Nature">
        <title>Giant virus diversity and host interactions through global metagenomics.</title>
        <authorList>
            <person name="Schulz F."/>
            <person name="Roux S."/>
            <person name="Paez-Espino D."/>
            <person name="Jungbluth S."/>
            <person name="Walsh D.A."/>
            <person name="Denef V.J."/>
            <person name="McMahon K.D."/>
            <person name="Konstantinidis K.T."/>
            <person name="Eloe-Fadrosh E.A."/>
            <person name="Kyrpides N.C."/>
            <person name="Woyke T."/>
        </authorList>
    </citation>
    <scope>NUCLEOTIDE SEQUENCE</scope>
    <source>
        <strain evidence="1">GVMAG-M-3300010160-4</strain>
    </source>
</reference>
<proteinExistence type="predicted"/>
<sequence length="379" mass="44078">MTVFKTIWNVDENNANIYLHELESKKYKPSTQSNNVYIKILSCFSCIDLRKINIFTKFEKEILINPLFIRILERLETEIQHDELLQTAIYELGKSSIMIHIKNLRKSIEHDILSYEPSGYESDENKNMEHFHIYDINDIVEENVCPINNNSVESFFYVDENTSQKKLHGPGYIFLKKKSCLDLNSVYGYILAGGILNLNDKYMKDFFTSKGVESFANKQIDDNNLRSNQYNQNKTILDISNNSITSIIDAKFPIKLKILIVSNNPIYKNYNIKMALPELFILTMTNCSLEDFDCEKIPSSVIDLNLSDNPIKSIFNMSRLLNLIRLNILNTQIAEFDFSKIITYGQSHDPTKKLIITCNQNQKFKGSRPDWIELRQNKT</sequence>
<organism evidence="1">
    <name type="scientific">viral metagenome</name>
    <dbReference type="NCBI Taxonomy" id="1070528"/>
    <lineage>
        <taxon>unclassified sequences</taxon>
        <taxon>metagenomes</taxon>
        <taxon>organismal metagenomes</taxon>
    </lineage>
</organism>
<protein>
    <submittedName>
        <fullName evidence="1">Uncharacterized protein</fullName>
    </submittedName>
</protein>
<dbReference type="PROSITE" id="PS51450">
    <property type="entry name" value="LRR"/>
    <property type="match status" value="1"/>
</dbReference>
<dbReference type="InterPro" id="IPR032675">
    <property type="entry name" value="LRR_dom_sf"/>
</dbReference>
<accession>A0A6C0BC07</accession>
<name>A0A6C0BC07_9ZZZZ</name>
<dbReference type="EMBL" id="MN739120">
    <property type="protein sequence ID" value="QHS89805.1"/>
    <property type="molecule type" value="Genomic_DNA"/>
</dbReference>